<dbReference type="PROSITE" id="PS51379">
    <property type="entry name" value="4FE4S_FER_2"/>
    <property type="match status" value="2"/>
</dbReference>
<evidence type="ECO:0000313" key="7">
    <source>
        <dbReference type="EMBL" id="ABG83426.1"/>
    </source>
</evidence>
<feature type="domain" description="4Fe-4S ferredoxin-type" evidence="6">
    <location>
        <begin position="43"/>
        <end position="73"/>
    </location>
</feature>
<dbReference type="AlphaFoldDB" id="A0A0H2YR72"/>
<sequence>MTNKELKKNLEDCVNCRLCYKVCPMMNTFGESPKNILRDIDKNKISYDEIAYSCMLCNACTEACPKDINLKEMFQNLRIKSYRENLKNTSKKFNLKVVQNHQKGSFSKFLTSKNNHKKIKRVFIPGCSLSGYNNEIIFKIKDYLIENLGKVEILLKCCGKPSKDIGNLELFESNLNDIENNLKIKEVDEIIVACENCYKTFGSAFKDIKVITLWEVINEFGVPKELKNKYSDLKEEFALHDPCPIKKEEQIHEAVRSILKDLGIKIVEFEKNRSKTECCGCGGMVGVTNKELWLSQKNKRANSTECENIVSYCESCVNTFKSSDKNALHILDFIFNEDVINGKAKSQKNISTINQWINRIKLANKVGKES</sequence>
<name>A0A0H2YR72_CLOP1</name>
<dbReference type="EMBL" id="CP000246">
    <property type="protein sequence ID" value="ABG83426.1"/>
    <property type="molecule type" value="Genomic_DNA"/>
</dbReference>
<dbReference type="Proteomes" id="UP000001823">
    <property type="component" value="Chromosome"/>
</dbReference>
<dbReference type="SUPFAM" id="SSF46548">
    <property type="entry name" value="alpha-helical ferredoxin"/>
    <property type="match status" value="1"/>
</dbReference>
<dbReference type="PANTHER" id="PTHR43255">
    <property type="entry name" value="IRON-SULFUR-BINDING OXIDOREDUCTASE FADF-RELATED-RELATED"/>
    <property type="match status" value="1"/>
</dbReference>
<dbReference type="RefSeq" id="WP_003471256.1">
    <property type="nucleotide sequence ID" value="NC_008261.1"/>
</dbReference>
<dbReference type="Pfam" id="PF13183">
    <property type="entry name" value="Fer4_8"/>
    <property type="match status" value="1"/>
</dbReference>
<dbReference type="GO" id="GO:0051539">
    <property type="term" value="F:4 iron, 4 sulfur cluster binding"/>
    <property type="evidence" value="ECO:0007669"/>
    <property type="project" value="UniProtKB-KW"/>
</dbReference>
<dbReference type="KEGG" id="cpf:CPF_0560"/>
<evidence type="ECO:0000313" key="8">
    <source>
        <dbReference type="Proteomes" id="UP000001823"/>
    </source>
</evidence>
<dbReference type="InterPro" id="IPR004017">
    <property type="entry name" value="Cys_rich_dom"/>
</dbReference>
<feature type="domain" description="4Fe-4S ferredoxin-type" evidence="6">
    <location>
        <begin position="4"/>
        <end position="34"/>
    </location>
</feature>
<evidence type="ECO:0000256" key="4">
    <source>
        <dbReference type="ARBA" id="ARBA00023004"/>
    </source>
</evidence>
<evidence type="ECO:0000256" key="5">
    <source>
        <dbReference type="ARBA" id="ARBA00023014"/>
    </source>
</evidence>
<dbReference type="InterPro" id="IPR009051">
    <property type="entry name" value="Helical_ferredxn"/>
</dbReference>
<keyword evidence="5" id="KW-0411">Iron-sulfur</keyword>
<accession>A0A0H2YR72</accession>
<dbReference type="PROSITE" id="PS00198">
    <property type="entry name" value="4FE4S_FER_1"/>
    <property type="match status" value="2"/>
</dbReference>
<dbReference type="InterPro" id="IPR051460">
    <property type="entry name" value="HdrC_iron-sulfur_subunit"/>
</dbReference>
<gene>
    <name evidence="7" type="ordered locus">CPF_0560</name>
</gene>
<evidence type="ECO:0000256" key="3">
    <source>
        <dbReference type="ARBA" id="ARBA00023002"/>
    </source>
</evidence>
<dbReference type="STRING" id="195103.CPF_0560"/>
<organism evidence="7 8">
    <name type="scientific">Clostridium perfringens (strain ATCC 13124 / DSM 756 / JCM 1290 / NCIMB 6125 / NCTC 8237 / Type A)</name>
    <dbReference type="NCBI Taxonomy" id="195103"/>
    <lineage>
        <taxon>Bacteria</taxon>
        <taxon>Bacillati</taxon>
        <taxon>Bacillota</taxon>
        <taxon>Clostridia</taxon>
        <taxon>Eubacteriales</taxon>
        <taxon>Clostridiaceae</taxon>
        <taxon>Clostridium</taxon>
    </lineage>
</organism>
<evidence type="ECO:0000256" key="2">
    <source>
        <dbReference type="ARBA" id="ARBA00022723"/>
    </source>
</evidence>
<dbReference type="InterPro" id="IPR017900">
    <property type="entry name" value="4Fe4S_Fe_S_CS"/>
</dbReference>
<evidence type="ECO:0000259" key="6">
    <source>
        <dbReference type="PROSITE" id="PS51379"/>
    </source>
</evidence>
<keyword evidence="2" id="KW-0479">Metal-binding</keyword>
<dbReference type="GO" id="GO:0005886">
    <property type="term" value="C:plasma membrane"/>
    <property type="evidence" value="ECO:0007669"/>
    <property type="project" value="TreeGrafter"/>
</dbReference>
<keyword evidence="1" id="KW-0004">4Fe-4S</keyword>
<dbReference type="InterPro" id="IPR017896">
    <property type="entry name" value="4Fe4S_Fe-S-bd"/>
</dbReference>
<dbReference type="PaxDb" id="195103-CPF_0560"/>
<dbReference type="GO" id="GO:0016491">
    <property type="term" value="F:oxidoreductase activity"/>
    <property type="evidence" value="ECO:0007669"/>
    <property type="project" value="UniProtKB-KW"/>
</dbReference>
<proteinExistence type="predicted"/>
<reference evidence="7 8" key="1">
    <citation type="journal article" date="2006" name="Genome Res.">
        <title>Skewed genomic variability in strains of the toxigenic bacterial pathogen, Clostridium perfringens.</title>
        <authorList>
            <person name="Myers G.S."/>
            <person name="Rasko D.A."/>
            <person name="Cheung J.K."/>
            <person name="Ravel J."/>
            <person name="Seshadri R."/>
            <person name="Deboy R.T."/>
            <person name="Ren Q."/>
            <person name="Varga J."/>
            <person name="Awad M.M."/>
            <person name="Brinkac L.M."/>
            <person name="Daugherty S.C."/>
            <person name="Haft D.H."/>
            <person name="Dodson R.J."/>
            <person name="Madupu R."/>
            <person name="Nelson W.C."/>
            <person name="Rosovitz M.J."/>
            <person name="Sullivan S.A."/>
            <person name="Khouri H."/>
            <person name="Dimitrov G.I."/>
            <person name="Watkins K.L."/>
            <person name="Mulligan S."/>
            <person name="Benton J."/>
            <person name="Radune D."/>
            <person name="Fisher D.J."/>
            <person name="Atkins H.S."/>
            <person name="Hiscox T."/>
            <person name="Jost B.H."/>
            <person name="Billington S.J."/>
            <person name="Songer J.G."/>
            <person name="McClane B.A."/>
            <person name="Titball R.W."/>
            <person name="Rood J.I."/>
            <person name="Melville S.B."/>
            <person name="Paulsen I.T."/>
        </authorList>
    </citation>
    <scope>NUCLEOTIDE SEQUENCE [LARGE SCALE GENOMIC DNA]</scope>
    <source>
        <strain evidence="8">ATCC 13124 / DSM 756 / JCM 1290 / NCIMB 6125 / NCTC 8237 / S 107 / Type A</strain>
    </source>
</reference>
<dbReference type="PANTHER" id="PTHR43255:SF1">
    <property type="entry name" value="IRON-SULFUR-BINDING OXIDOREDUCTASE FADF-RELATED"/>
    <property type="match status" value="1"/>
</dbReference>
<keyword evidence="4" id="KW-0408">Iron</keyword>
<keyword evidence="8" id="KW-1185">Reference proteome</keyword>
<keyword evidence="3" id="KW-0560">Oxidoreductase</keyword>
<evidence type="ECO:0000256" key="1">
    <source>
        <dbReference type="ARBA" id="ARBA00022485"/>
    </source>
</evidence>
<protein>
    <submittedName>
        <fullName evidence="7">Iron-sulfur cluster-binding protein</fullName>
    </submittedName>
</protein>
<dbReference type="Pfam" id="PF02754">
    <property type="entry name" value="CCG"/>
    <property type="match status" value="2"/>
</dbReference>
<dbReference type="Gene3D" id="1.10.1060.10">
    <property type="entry name" value="Alpha-helical ferredoxin"/>
    <property type="match status" value="1"/>
</dbReference>
<dbReference type="GO" id="GO:0046872">
    <property type="term" value="F:metal ion binding"/>
    <property type="evidence" value="ECO:0007669"/>
    <property type="project" value="UniProtKB-KW"/>
</dbReference>
<dbReference type="HOGENOM" id="CLU_023081_3_0_9"/>
<dbReference type="eggNOG" id="COG0247">
    <property type="taxonomic scope" value="Bacteria"/>
</dbReference>